<accession>X1JUT0</accession>
<comment type="caution">
    <text evidence="2">The sequence shown here is derived from an EMBL/GenBank/DDBJ whole genome shotgun (WGS) entry which is preliminary data.</text>
</comment>
<reference evidence="2" key="1">
    <citation type="journal article" date="2014" name="Front. Microbiol.">
        <title>High frequency of phylogenetically diverse reductive dehalogenase-homologous genes in deep subseafloor sedimentary metagenomes.</title>
        <authorList>
            <person name="Kawai M."/>
            <person name="Futagami T."/>
            <person name="Toyoda A."/>
            <person name="Takaki Y."/>
            <person name="Nishi S."/>
            <person name="Hori S."/>
            <person name="Arai W."/>
            <person name="Tsubouchi T."/>
            <person name="Morono Y."/>
            <person name="Uchiyama I."/>
            <person name="Ito T."/>
            <person name="Fujiyama A."/>
            <person name="Inagaki F."/>
            <person name="Takami H."/>
        </authorList>
    </citation>
    <scope>NUCLEOTIDE SEQUENCE</scope>
    <source>
        <strain evidence="2">Expedition CK06-06</strain>
    </source>
</reference>
<protein>
    <submittedName>
        <fullName evidence="2">Uncharacterized protein</fullName>
    </submittedName>
</protein>
<evidence type="ECO:0000313" key="2">
    <source>
        <dbReference type="EMBL" id="GAH98476.1"/>
    </source>
</evidence>
<proteinExistence type="predicted"/>
<dbReference type="EMBL" id="BARU01048698">
    <property type="protein sequence ID" value="GAH98476.1"/>
    <property type="molecule type" value="Genomic_DNA"/>
</dbReference>
<evidence type="ECO:0000256" key="1">
    <source>
        <dbReference type="SAM" id="MobiDB-lite"/>
    </source>
</evidence>
<gene>
    <name evidence="2" type="ORF">S03H2_72211</name>
</gene>
<name>X1JUT0_9ZZZZ</name>
<feature type="non-terminal residue" evidence="2">
    <location>
        <position position="1"/>
    </location>
</feature>
<feature type="region of interest" description="Disordered" evidence="1">
    <location>
        <begin position="1"/>
        <end position="27"/>
    </location>
</feature>
<dbReference type="AlphaFoldDB" id="X1JUT0"/>
<sequence>ARFFPSGTRILPRGGGQGQRGNGRRRRRVPAAFFLEVGGAGP</sequence>
<organism evidence="2">
    <name type="scientific">marine sediment metagenome</name>
    <dbReference type="NCBI Taxonomy" id="412755"/>
    <lineage>
        <taxon>unclassified sequences</taxon>
        <taxon>metagenomes</taxon>
        <taxon>ecological metagenomes</taxon>
    </lineage>
</organism>